<dbReference type="AlphaFoldDB" id="A0A8T1PZ46"/>
<feature type="transmembrane region" description="Helical" evidence="1">
    <location>
        <begin position="405"/>
        <end position="432"/>
    </location>
</feature>
<protein>
    <submittedName>
        <fullName evidence="2">Uncharacterized protein</fullName>
    </submittedName>
</protein>
<evidence type="ECO:0000313" key="2">
    <source>
        <dbReference type="EMBL" id="KAG6649576.1"/>
    </source>
</evidence>
<gene>
    <name evidence="2" type="ORF">CIPAW_07G221300</name>
</gene>
<dbReference type="EMBL" id="CM031815">
    <property type="protein sequence ID" value="KAG6649576.1"/>
    <property type="molecule type" value="Genomic_DNA"/>
</dbReference>
<dbReference type="OrthoDB" id="672127at2759"/>
<keyword evidence="1" id="KW-1133">Transmembrane helix</keyword>
<organism evidence="2 3">
    <name type="scientific">Carya illinoinensis</name>
    <name type="common">Pecan</name>
    <dbReference type="NCBI Taxonomy" id="32201"/>
    <lineage>
        <taxon>Eukaryota</taxon>
        <taxon>Viridiplantae</taxon>
        <taxon>Streptophyta</taxon>
        <taxon>Embryophyta</taxon>
        <taxon>Tracheophyta</taxon>
        <taxon>Spermatophyta</taxon>
        <taxon>Magnoliopsida</taxon>
        <taxon>eudicotyledons</taxon>
        <taxon>Gunneridae</taxon>
        <taxon>Pentapetalae</taxon>
        <taxon>rosids</taxon>
        <taxon>fabids</taxon>
        <taxon>Fagales</taxon>
        <taxon>Juglandaceae</taxon>
        <taxon>Carya</taxon>
    </lineage>
</organism>
<dbReference type="Pfam" id="PF03140">
    <property type="entry name" value="DUF247"/>
    <property type="match status" value="1"/>
</dbReference>
<evidence type="ECO:0000313" key="3">
    <source>
        <dbReference type="Proteomes" id="UP000811609"/>
    </source>
</evidence>
<name>A0A8T1PZ46_CARIL</name>
<keyword evidence="3" id="KW-1185">Reference proteome</keyword>
<dbReference type="PANTHER" id="PTHR31170">
    <property type="entry name" value="BNAC04G53230D PROTEIN"/>
    <property type="match status" value="1"/>
</dbReference>
<reference evidence="2" key="1">
    <citation type="submission" date="2020-12" db="EMBL/GenBank/DDBJ databases">
        <title>WGS assembly of Carya illinoinensis cv. Pawnee.</title>
        <authorList>
            <person name="Platts A."/>
            <person name="Shu S."/>
            <person name="Wright S."/>
            <person name="Barry K."/>
            <person name="Edger P."/>
            <person name="Pires J.C."/>
            <person name="Schmutz J."/>
        </authorList>
    </citation>
    <scope>NUCLEOTIDE SEQUENCE</scope>
    <source>
        <tissue evidence="2">Leaf</tissue>
    </source>
</reference>
<accession>A0A8T1PZ46</accession>
<dbReference type="PANTHER" id="PTHR31170:SF17">
    <property type="match status" value="1"/>
</dbReference>
<dbReference type="InterPro" id="IPR004158">
    <property type="entry name" value="DUF247_pln"/>
</dbReference>
<proteinExistence type="predicted"/>
<keyword evidence="1" id="KW-0472">Membrane</keyword>
<sequence length="436" mass="51171">MDGGNCSSFDIENPCYSLANSMKTKLDRLSRLSSECSIYRVPERLRRAKEKDYTPQVVSIGPLHHGRESLKAMEEHKMRYLKDFIERSQETLESYIKVVEEKVVRLRSCYAETIPFRCEKFVEIIVVDTAFIIEVLLRSHFPGLQDRNDRIFYKQRMIQDVWSDMQLLENQVPFFILEDLFELSKVTIPYQPGKRPSIIELSYNFFKERMFLEVTKEKLMKIHSDKCEHFVDLLRKLYLPLRERQEIETKLQTLTMPCMTELHQAGVRFEVGSSKNLFDIEFVKGILKIPKLTICGETELSIRNMVAFEQCHCDKNYMNDYVVIMDRLVNTHKDVDLLVKYGIVENRLGDSNEGAILINKLADGVVVEFEEFYFARLSKDLNTYCRRPWHRWKANLKQNYFNTPWAIISVIAGFILIILTLIQSVCSIISVVDKPH</sequence>
<keyword evidence="1" id="KW-0812">Transmembrane</keyword>
<comment type="caution">
    <text evidence="2">The sequence shown here is derived from an EMBL/GenBank/DDBJ whole genome shotgun (WGS) entry which is preliminary data.</text>
</comment>
<dbReference type="Proteomes" id="UP000811609">
    <property type="component" value="Chromosome 7"/>
</dbReference>
<evidence type="ECO:0000256" key="1">
    <source>
        <dbReference type="SAM" id="Phobius"/>
    </source>
</evidence>